<dbReference type="InterPro" id="IPR000691">
    <property type="entry name" value="Prot_inh_I16_SSI"/>
</dbReference>
<dbReference type="SUPFAM" id="SSF55399">
    <property type="entry name" value="Subtilisin inhibitor"/>
    <property type="match status" value="1"/>
</dbReference>
<comment type="subunit">
    <text evidence="3">Homodimer.</text>
</comment>
<evidence type="ECO:0000256" key="5">
    <source>
        <dbReference type="ARBA" id="ARBA00022690"/>
    </source>
</evidence>
<evidence type="ECO:0000259" key="9">
    <source>
        <dbReference type="Pfam" id="PF00720"/>
    </source>
</evidence>
<keyword evidence="10" id="KW-0378">Hydrolase</keyword>
<dbReference type="InterPro" id="IPR023549">
    <property type="entry name" value="Subtilisin_inhibitor"/>
</dbReference>
<evidence type="ECO:0000256" key="7">
    <source>
        <dbReference type="ARBA" id="ARBA00023157"/>
    </source>
</evidence>
<dbReference type="EMBL" id="JAENJH010000004">
    <property type="protein sequence ID" value="MBK1786552.1"/>
    <property type="molecule type" value="Genomic_DNA"/>
</dbReference>
<evidence type="ECO:0000256" key="4">
    <source>
        <dbReference type="ARBA" id="ARBA00022525"/>
    </source>
</evidence>
<accession>A0A934V5I9</accession>
<dbReference type="GO" id="GO:0006508">
    <property type="term" value="P:proteolysis"/>
    <property type="evidence" value="ECO:0007669"/>
    <property type="project" value="UniProtKB-KW"/>
</dbReference>
<protein>
    <submittedName>
        <fullName evidence="10">Serine protease</fullName>
    </submittedName>
</protein>
<reference evidence="10" key="1">
    <citation type="submission" date="2020-12" db="EMBL/GenBank/DDBJ databases">
        <title>Prauserella sp. ASG 168, a novel actinomycete isolated from cave rock.</title>
        <authorList>
            <person name="Suriyachadkun C."/>
        </authorList>
    </citation>
    <scope>NUCLEOTIDE SEQUENCE</scope>
    <source>
        <strain evidence="10">ASG 168</strain>
    </source>
</reference>
<proteinExistence type="inferred from homology"/>
<evidence type="ECO:0000256" key="1">
    <source>
        <dbReference type="ARBA" id="ARBA00004613"/>
    </source>
</evidence>
<evidence type="ECO:0000256" key="3">
    <source>
        <dbReference type="ARBA" id="ARBA00011738"/>
    </source>
</evidence>
<keyword evidence="11" id="KW-1185">Reference proteome</keyword>
<keyword evidence="5 8" id="KW-0646">Protease inhibitor</keyword>
<evidence type="ECO:0000256" key="2">
    <source>
        <dbReference type="ARBA" id="ARBA00010472"/>
    </source>
</evidence>
<dbReference type="AlphaFoldDB" id="A0A934V5I9"/>
<evidence type="ECO:0000256" key="8">
    <source>
        <dbReference type="RuleBase" id="RU003471"/>
    </source>
</evidence>
<evidence type="ECO:0000313" key="10">
    <source>
        <dbReference type="EMBL" id="MBK1786552.1"/>
    </source>
</evidence>
<dbReference type="GO" id="GO:0005576">
    <property type="term" value="C:extracellular region"/>
    <property type="evidence" value="ECO:0007669"/>
    <property type="project" value="UniProtKB-SubCell"/>
</dbReference>
<gene>
    <name evidence="10" type="ORF">JHE00_19665</name>
</gene>
<dbReference type="PRINTS" id="PR00294">
    <property type="entry name" value="SSBTLNINHBTR"/>
</dbReference>
<feature type="domain" description="Subtilisin inhibitor" evidence="9">
    <location>
        <begin position="27"/>
        <end position="109"/>
    </location>
</feature>
<keyword evidence="4" id="KW-0964">Secreted</keyword>
<dbReference type="Proteomes" id="UP000635245">
    <property type="component" value="Unassembled WGS sequence"/>
</dbReference>
<evidence type="ECO:0000313" key="11">
    <source>
        <dbReference type="Proteomes" id="UP000635245"/>
    </source>
</evidence>
<dbReference type="GO" id="GO:0004867">
    <property type="term" value="F:serine-type endopeptidase inhibitor activity"/>
    <property type="evidence" value="ECO:0007669"/>
    <property type="project" value="UniProtKB-KW"/>
</dbReference>
<keyword evidence="10" id="KW-0645">Protease</keyword>
<comment type="similarity">
    <text evidence="2 8">Belongs to the protease inhibitor I16 (SSI) family.</text>
</comment>
<dbReference type="InterPro" id="IPR020054">
    <property type="entry name" value="Prot_inh_SSI_I16_CS"/>
</dbReference>
<dbReference type="InterPro" id="IPR036819">
    <property type="entry name" value="Subtilisin_inhibitor-like_sf"/>
</dbReference>
<organism evidence="10 11">
    <name type="scientific">Prauserella cavernicola</name>
    <dbReference type="NCBI Taxonomy" id="2800127"/>
    <lineage>
        <taxon>Bacteria</taxon>
        <taxon>Bacillati</taxon>
        <taxon>Actinomycetota</taxon>
        <taxon>Actinomycetes</taxon>
        <taxon>Pseudonocardiales</taxon>
        <taxon>Pseudonocardiaceae</taxon>
        <taxon>Prauserella</taxon>
    </lineage>
</organism>
<comment type="caution">
    <text evidence="10">The sequence shown here is derived from an EMBL/GenBank/DDBJ whole genome shotgun (WGS) entry which is preliminary data.</text>
</comment>
<evidence type="ECO:0000256" key="6">
    <source>
        <dbReference type="ARBA" id="ARBA00022900"/>
    </source>
</evidence>
<comment type="subcellular location">
    <subcellularLocation>
        <location evidence="1">Secreted</location>
    </subcellularLocation>
</comment>
<dbReference type="PROSITE" id="PS00999">
    <property type="entry name" value="SSI"/>
    <property type="match status" value="1"/>
</dbReference>
<dbReference type="Pfam" id="PF00720">
    <property type="entry name" value="SSI"/>
    <property type="match status" value="1"/>
</dbReference>
<sequence>MFAAGSLAACTLTMLCIGGPSPDTSDSSLTLTLQTADGAARAVQLDCDPASGTHPATADACDALEAADGDFARLATKNQACTMIFAPLQAEATGHWRGEPVRFSTEYSNECVADAESAGVFAF</sequence>
<dbReference type="GO" id="GO:0008233">
    <property type="term" value="F:peptidase activity"/>
    <property type="evidence" value="ECO:0007669"/>
    <property type="project" value="UniProtKB-KW"/>
</dbReference>
<name>A0A934V5I9_9PSEU</name>
<keyword evidence="6 8" id="KW-0722">Serine protease inhibitor</keyword>
<dbReference type="Gene3D" id="3.30.350.10">
    <property type="entry name" value="Subtilisin inhibitor-like"/>
    <property type="match status" value="1"/>
</dbReference>
<keyword evidence="7" id="KW-1015">Disulfide bond</keyword>